<evidence type="ECO:0000256" key="7">
    <source>
        <dbReference type="ARBA" id="ARBA00049119"/>
    </source>
</evidence>
<feature type="transmembrane region" description="Helical" evidence="8">
    <location>
        <begin position="28"/>
        <end position="49"/>
    </location>
</feature>
<evidence type="ECO:0000256" key="3">
    <source>
        <dbReference type="ARBA" id="ARBA00022448"/>
    </source>
</evidence>
<dbReference type="InterPro" id="IPR045263">
    <property type="entry name" value="GLUT"/>
</dbReference>
<dbReference type="HOGENOM" id="CLU_001265_30_5_1"/>
<dbReference type="PRINTS" id="PR00171">
    <property type="entry name" value="SUGRTRNSPORT"/>
</dbReference>
<dbReference type="Gene3D" id="1.20.1250.20">
    <property type="entry name" value="MFS general substrate transporter like domains"/>
    <property type="match status" value="1"/>
</dbReference>
<feature type="transmembrane region" description="Helical" evidence="8">
    <location>
        <begin position="429"/>
        <end position="446"/>
    </location>
</feature>
<protein>
    <submittedName>
        <fullName evidence="10">Vacuolar membrane protein</fullName>
    </submittedName>
</protein>
<gene>
    <name evidence="10" type="ORF">A1Q1_02017</name>
</gene>
<dbReference type="Pfam" id="PF00083">
    <property type="entry name" value="Sugar_tr"/>
    <property type="match status" value="1"/>
</dbReference>
<evidence type="ECO:0000256" key="5">
    <source>
        <dbReference type="ARBA" id="ARBA00022989"/>
    </source>
</evidence>
<reference evidence="10 11" key="1">
    <citation type="journal article" date="2012" name="Eukaryot. Cell">
        <title>Draft genome sequence of CBS 2479, the standard type strain of Trichosporon asahii.</title>
        <authorList>
            <person name="Yang R.Y."/>
            <person name="Li H.T."/>
            <person name="Zhu H."/>
            <person name="Zhou G.P."/>
            <person name="Wang M."/>
            <person name="Wang L."/>
        </authorList>
    </citation>
    <scope>NUCLEOTIDE SEQUENCE [LARGE SCALE GENOMIC DNA]</scope>
    <source>
        <strain evidence="11">ATCC 90039 / CBS 2479 / JCM 2466 / KCTC 7840 / NCYC 2677 / UAMH 7654</strain>
    </source>
</reference>
<evidence type="ECO:0000256" key="8">
    <source>
        <dbReference type="SAM" id="Phobius"/>
    </source>
</evidence>
<dbReference type="RefSeq" id="XP_014180500.1">
    <property type="nucleotide sequence ID" value="XM_014325025.1"/>
</dbReference>
<dbReference type="InterPro" id="IPR036259">
    <property type="entry name" value="MFS_trans_sf"/>
</dbReference>
<dbReference type="InterPro" id="IPR005828">
    <property type="entry name" value="MFS_sugar_transport-like"/>
</dbReference>
<dbReference type="SUPFAM" id="SSF103473">
    <property type="entry name" value="MFS general substrate transporter"/>
    <property type="match status" value="1"/>
</dbReference>
<comment type="caution">
    <text evidence="10">The sequence shown here is derived from an EMBL/GenBank/DDBJ whole genome shotgun (WGS) entry which is preliminary data.</text>
</comment>
<comment type="catalytic activity">
    <reaction evidence="7">
        <text>myo-inositol(out) + H(+)(out) = myo-inositol(in) + H(+)(in)</text>
        <dbReference type="Rhea" id="RHEA:60364"/>
        <dbReference type="ChEBI" id="CHEBI:15378"/>
        <dbReference type="ChEBI" id="CHEBI:17268"/>
    </reaction>
</comment>
<evidence type="ECO:0000313" key="11">
    <source>
        <dbReference type="Proteomes" id="UP000002748"/>
    </source>
</evidence>
<feature type="transmembrane region" description="Helical" evidence="8">
    <location>
        <begin position="262"/>
        <end position="284"/>
    </location>
</feature>
<comment type="similarity">
    <text evidence="2">Belongs to the major facilitator superfamily. Sugar transporter (TC 2.A.1.1) family.</text>
</comment>
<keyword evidence="4 8" id="KW-0812">Transmembrane</keyword>
<dbReference type="VEuPathDB" id="FungiDB:A1Q1_02017"/>
<dbReference type="GeneID" id="25985531"/>
<dbReference type="PANTHER" id="PTHR23503:SF8">
    <property type="entry name" value="FACILITATED GLUCOSE TRANSPORTER PROTEIN 1"/>
    <property type="match status" value="1"/>
</dbReference>
<name>J6F188_TRIAS</name>
<feature type="transmembrane region" description="Helical" evidence="8">
    <location>
        <begin position="389"/>
        <end position="409"/>
    </location>
</feature>
<dbReference type="Proteomes" id="UP000002748">
    <property type="component" value="Unassembled WGS sequence"/>
</dbReference>
<feature type="transmembrane region" description="Helical" evidence="8">
    <location>
        <begin position="296"/>
        <end position="319"/>
    </location>
</feature>
<feature type="transmembrane region" description="Helical" evidence="8">
    <location>
        <begin position="356"/>
        <end position="377"/>
    </location>
</feature>
<feature type="domain" description="Major facilitator superfamily (MFS) profile" evidence="9">
    <location>
        <begin position="1"/>
        <end position="453"/>
    </location>
</feature>
<evidence type="ECO:0000313" key="10">
    <source>
        <dbReference type="EMBL" id="EJT48922.1"/>
    </source>
</evidence>
<dbReference type="GO" id="GO:0015149">
    <property type="term" value="F:hexose transmembrane transporter activity"/>
    <property type="evidence" value="ECO:0007669"/>
    <property type="project" value="TreeGrafter"/>
</dbReference>
<dbReference type="PROSITE" id="PS50850">
    <property type="entry name" value="MFS"/>
    <property type="match status" value="1"/>
</dbReference>
<feature type="transmembrane region" description="Helical" evidence="8">
    <location>
        <begin position="161"/>
        <end position="180"/>
    </location>
</feature>
<comment type="subcellular location">
    <subcellularLocation>
        <location evidence="1">Membrane</location>
        <topology evidence="1">Multi-pass membrane protein</topology>
    </subcellularLocation>
</comment>
<proteinExistence type="inferred from homology"/>
<dbReference type="AlphaFoldDB" id="J6F188"/>
<organism evidence="10 11">
    <name type="scientific">Trichosporon asahii var. asahii (strain ATCC 90039 / CBS 2479 / JCM 2466 / KCTC 7840 / NBRC 103889/ NCYC 2677 / UAMH 7654)</name>
    <name type="common">Yeast</name>
    <dbReference type="NCBI Taxonomy" id="1186058"/>
    <lineage>
        <taxon>Eukaryota</taxon>
        <taxon>Fungi</taxon>
        <taxon>Dikarya</taxon>
        <taxon>Basidiomycota</taxon>
        <taxon>Agaricomycotina</taxon>
        <taxon>Tremellomycetes</taxon>
        <taxon>Trichosporonales</taxon>
        <taxon>Trichosporonaceae</taxon>
        <taxon>Trichosporon</taxon>
    </lineage>
</organism>
<dbReference type="GO" id="GO:0016020">
    <property type="term" value="C:membrane"/>
    <property type="evidence" value="ECO:0007669"/>
    <property type="project" value="UniProtKB-SubCell"/>
</dbReference>
<evidence type="ECO:0000259" key="9">
    <source>
        <dbReference type="PROSITE" id="PS50850"/>
    </source>
</evidence>
<dbReference type="InterPro" id="IPR003663">
    <property type="entry name" value="Sugar/inositol_transpt"/>
</dbReference>
<dbReference type="InterPro" id="IPR005829">
    <property type="entry name" value="Sugar_transporter_CS"/>
</dbReference>
<dbReference type="EMBL" id="ALBS01000185">
    <property type="protein sequence ID" value="EJT48922.1"/>
    <property type="molecule type" value="Genomic_DNA"/>
</dbReference>
<evidence type="ECO:0000256" key="2">
    <source>
        <dbReference type="ARBA" id="ARBA00010992"/>
    </source>
</evidence>
<keyword evidence="6 8" id="KW-0472">Membrane</keyword>
<evidence type="ECO:0000256" key="6">
    <source>
        <dbReference type="ARBA" id="ARBA00023136"/>
    </source>
</evidence>
<keyword evidence="3" id="KW-0813">Transport</keyword>
<dbReference type="PROSITE" id="PS00216">
    <property type="entry name" value="SUGAR_TRANSPORT_1"/>
    <property type="match status" value="1"/>
</dbReference>
<dbReference type="KEGG" id="tasa:A1Q1_02017"/>
<sequence length="458" mass="49132">MLTVGGLLGSLLSDRVVRQRGIAGGIAASAWINLVGALVMALAPHWLLLMLGRPPPRTAFAHEQWTFLPTPTPRRLFLGMCTRRAEIRFSERVYVLITAVHPLDRPEVTSTSARTPLTTDSSPVSRVVSPVCLVPPYLAHTARSTPSLVQRSGQVGTLHQLAIVIGICSAQVLGMAFSGAEGDRLNAWRYILSISGIVSVAQIVMTTSTAKPDSEGVYVADAGLTAAEPLLAEDPERPATQAAESDQLSIAEMLASPARRNALFVTAILILQQLSGVNAVLFYSTPVLQKVLPSAGAGQISIAITVVNAIMTFPAIFLVDRLGRRLLLLLSSFLMMVFAILLGWGLNEHFRKMSSFAIVAFIAAFSIGLGPIPFLLVSEMVPANCVPALSSLALSASWITTFIIAQGFLPLRDALTYYDPNGHQEGEGRVFYVFAFNLAVLCVLTIKGVPKSHTTHPE</sequence>
<dbReference type="PANTHER" id="PTHR23503">
    <property type="entry name" value="SOLUTE CARRIER FAMILY 2"/>
    <property type="match status" value="1"/>
</dbReference>
<keyword evidence="5 8" id="KW-1133">Transmembrane helix</keyword>
<evidence type="ECO:0000256" key="1">
    <source>
        <dbReference type="ARBA" id="ARBA00004141"/>
    </source>
</evidence>
<dbReference type="InterPro" id="IPR020846">
    <property type="entry name" value="MFS_dom"/>
</dbReference>
<accession>J6F188</accession>
<evidence type="ECO:0000256" key="4">
    <source>
        <dbReference type="ARBA" id="ARBA00022692"/>
    </source>
</evidence>
<dbReference type="OrthoDB" id="4540492at2759"/>
<feature type="transmembrane region" description="Helical" evidence="8">
    <location>
        <begin position="326"/>
        <end position="344"/>
    </location>
</feature>